<feature type="transmembrane region" description="Helical" evidence="5">
    <location>
        <begin position="386"/>
        <end position="407"/>
    </location>
</feature>
<evidence type="ECO:0000256" key="3">
    <source>
        <dbReference type="ARBA" id="ARBA00022989"/>
    </source>
</evidence>
<keyword evidence="4 5" id="KW-0472">Membrane</keyword>
<dbReference type="GO" id="GO:0022857">
    <property type="term" value="F:transmembrane transporter activity"/>
    <property type="evidence" value="ECO:0007669"/>
    <property type="project" value="InterPro"/>
</dbReference>
<evidence type="ECO:0000256" key="4">
    <source>
        <dbReference type="ARBA" id="ARBA00023136"/>
    </source>
</evidence>
<evidence type="ECO:0000256" key="2">
    <source>
        <dbReference type="ARBA" id="ARBA00022692"/>
    </source>
</evidence>
<feature type="transmembrane region" description="Helical" evidence="5">
    <location>
        <begin position="271"/>
        <end position="290"/>
    </location>
</feature>
<name>A0A821S1F0_9NEOP</name>
<keyword evidence="2 5" id="KW-0812">Transmembrane</keyword>
<feature type="transmembrane region" description="Helical" evidence="5">
    <location>
        <begin position="242"/>
        <end position="265"/>
    </location>
</feature>
<organism evidence="7 8">
    <name type="scientific">Pieris macdunnoughi</name>
    <dbReference type="NCBI Taxonomy" id="345717"/>
    <lineage>
        <taxon>Eukaryota</taxon>
        <taxon>Metazoa</taxon>
        <taxon>Ecdysozoa</taxon>
        <taxon>Arthropoda</taxon>
        <taxon>Hexapoda</taxon>
        <taxon>Insecta</taxon>
        <taxon>Pterygota</taxon>
        <taxon>Neoptera</taxon>
        <taxon>Endopterygota</taxon>
        <taxon>Lepidoptera</taxon>
        <taxon>Glossata</taxon>
        <taxon>Ditrysia</taxon>
        <taxon>Papilionoidea</taxon>
        <taxon>Pieridae</taxon>
        <taxon>Pierinae</taxon>
        <taxon>Pieris</taxon>
    </lineage>
</organism>
<dbReference type="OrthoDB" id="2261376at2759"/>
<dbReference type="PROSITE" id="PS50850">
    <property type="entry name" value="MFS"/>
    <property type="match status" value="1"/>
</dbReference>
<keyword evidence="8" id="KW-1185">Reference proteome</keyword>
<keyword evidence="3 5" id="KW-1133">Transmembrane helix</keyword>
<feature type="domain" description="Major facilitator superfamily (MFS) profile" evidence="6">
    <location>
        <begin position="98"/>
        <end position="524"/>
    </location>
</feature>
<dbReference type="Gene3D" id="1.20.1250.20">
    <property type="entry name" value="MFS general substrate transporter like domains"/>
    <property type="match status" value="1"/>
</dbReference>
<dbReference type="EMBL" id="CAJOBZ010000016">
    <property type="protein sequence ID" value="CAF4852440.1"/>
    <property type="molecule type" value="Genomic_DNA"/>
</dbReference>
<dbReference type="SUPFAM" id="SSF103473">
    <property type="entry name" value="MFS general substrate transporter"/>
    <property type="match status" value="1"/>
</dbReference>
<dbReference type="GO" id="GO:0016020">
    <property type="term" value="C:membrane"/>
    <property type="evidence" value="ECO:0007669"/>
    <property type="project" value="UniProtKB-SubCell"/>
</dbReference>
<feature type="transmembrane region" description="Helical" evidence="5">
    <location>
        <begin position="499"/>
        <end position="520"/>
    </location>
</feature>
<comment type="caution">
    <text evidence="7">The sequence shown here is derived from an EMBL/GenBank/DDBJ whole genome shotgun (WGS) entry which is preliminary data.</text>
</comment>
<comment type="subcellular location">
    <subcellularLocation>
        <location evidence="1">Membrane</location>
        <topology evidence="1">Multi-pass membrane protein</topology>
    </subcellularLocation>
</comment>
<accession>A0A821S1F0</accession>
<feature type="transmembrane region" description="Helical" evidence="5">
    <location>
        <begin position="439"/>
        <end position="462"/>
    </location>
</feature>
<dbReference type="InterPro" id="IPR036259">
    <property type="entry name" value="MFS_trans_sf"/>
</dbReference>
<dbReference type="InterPro" id="IPR011701">
    <property type="entry name" value="MFS"/>
</dbReference>
<proteinExistence type="predicted"/>
<gene>
    <name evidence="7" type="ORF">PMACD_LOCUS7190</name>
</gene>
<dbReference type="PROSITE" id="PS00216">
    <property type="entry name" value="SUGAR_TRANSPORT_1"/>
    <property type="match status" value="2"/>
</dbReference>
<feature type="transmembrane region" description="Helical" evidence="5">
    <location>
        <begin position="208"/>
        <end position="230"/>
    </location>
</feature>
<feature type="transmembrane region" description="Helical" evidence="5">
    <location>
        <begin position="474"/>
        <end position="493"/>
    </location>
</feature>
<protein>
    <recommendedName>
        <fullName evidence="6">Major facilitator superfamily (MFS) profile domain-containing protein</fullName>
    </recommendedName>
</protein>
<feature type="transmembrane region" description="Helical" evidence="5">
    <location>
        <begin position="414"/>
        <end position="433"/>
    </location>
</feature>
<reference evidence="7" key="1">
    <citation type="submission" date="2021-02" db="EMBL/GenBank/DDBJ databases">
        <authorList>
            <person name="Steward A R."/>
        </authorList>
    </citation>
    <scope>NUCLEOTIDE SEQUENCE</scope>
</reference>
<dbReference type="AlphaFoldDB" id="A0A821S1F0"/>
<evidence type="ECO:0000313" key="8">
    <source>
        <dbReference type="Proteomes" id="UP000663880"/>
    </source>
</evidence>
<feature type="transmembrane region" description="Helical" evidence="5">
    <location>
        <begin position="153"/>
        <end position="173"/>
    </location>
</feature>
<dbReference type="PANTHER" id="PTHR24064">
    <property type="entry name" value="SOLUTE CARRIER FAMILY 22 MEMBER"/>
    <property type="match status" value="1"/>
</dbReference>
<evidence type="ECO:0000313" key="7">
    <source>
        <dbReference type="EMBL" id="CAF4852440.1"/>
    </source>
</evidence>
<evidence type="ECO:0000256" key="5">
    <source>
        <dbReference type="SAM" id="Phobius"/>
    </source>
</evidence>
<evidence type="ECO:0000256" key="1">
    <source>
        <dbReference type="ARBA" id="ARBA00004141"/>
    </source>
</evidence>
<feature type="transmembrane region" description="Helical" evidence="5">
    <location>
        <begin position="185"/>
        <end position="202"/>
    </location>
</feature>
<dbReference type="Pfam" id="PF07690">
    <property type="entry name" value="MFS_1"/>
    <property type="match status" value="1"/>
</dbReference>
<dbReference type="InterPro" id="IPR020846">
    <property type="entry name" value="MFS_dom"/>
</dbReference>
<evidence type="ECO:0000259" key="6">
    <source>
        <dbReference type="PROSITE" id="PS50850"/>
    </source>
</evidence>
<dbReference type="Proteomes" id="UP000663880">
    <property type="component" value="Unassembled WGS sequence"/>
</dbReference>
<feature type="transmembrane region" description="Helical" evidence="5">
    <location>
        <begin position="353"/>
        <end position="374"/>
    </location>
</feature>
<sequence>MTDKSESLESERKSEKVIDLDHVLVNELGQFGRFQFKYICLIALPIMSSAFFSDYVFIAAAVPHRCRIFECGEINKSAVFRPEWITNAVPVKSGDSALSSCQRYASAGTGPNGSLLHCPIDLFNHSNTQKCDAFVYEKDTSVVYDFDLGCKEWLRTLAGTISSLGTLLVLPFIGYISDHYGRRMALLVSIFNTAVVGVFKAFSVNYTMFLTLQLLETTLGGGLFSAAYIFAAELVGPKFRVFASATCSSTFATGQVVLGAVAWLVQPWRTLVLSLYIPVFLLLSYFWIFSESIRWLLSKKRYAEARIALENVARVNRTEISEKSINALMNPPTKPERDENHSLTKSILQSPVLLRRVCTTPVWWITTTFVYYGLSINSTSLSKTVYLNYILTVAIEIPGFYTAVLTLDRFGRKVTLCTGFLFSSACNLAFVFIPAELTAFRMVVYLAGKFGISLVFTSLYLFTSELYPTEFRHSLLGFSSMIGRIGSVCAPLTPLLTNLWLGLPNTIFAILGLISGVLVLTQPETLGTKLPDTLEEAEDIGKIKA</sequence>
<dbReference type="InterPro" id="IPR005829">
    <property type="entry name" value="Sugar_transporter_CS"/>
</dbReference>
<feature type="transmembrane region" description="Helical" evidence="5">
    <location>
        <begin position="38"/>
        <end position="58"/>
    </location>
</feature>